<accession>A0ABU6TKH6</accession>
<gene>
    <name evidence="1" type="ORF">PIB30_061090</name>
</gene>
<proteinExistence type="predicted"/>
<keyword evidence="2" id="KW-1185">Reference proteome</keyword>
<evidence type="ECO:0008006" key="3">
    <source>
        <dbReference type="Google" id="ProtNLM"/>
    </source>
</evidence>
<organism evidence="1 2">
    <name type="scientific">Stylosanthes scabra</name>
    <dbReference type="NCBI Taxonomy" id="79078"/>
    <lineage>
        <taxon>Eukaryota</taxon>
        <taxon>Viridiplantae</taxon>
        <taxon>Streptophyta</taxon>
        <taxon>Embryophyta</taxon>
        <taxon>Tracheophyta</taxon>
        <taxon>Spermatophyta</taxon>
        <taxon>Magnoliopsida</taxon>
        <taxon>eudicotyledons</taxon>
        <taxon>Gunneridae</taxon>
        <taxon>Pentapetalae</taxon>
        <taxon>rosids</taxon>
        <taxon>fabids</taxon>
        <taxon>Fabales</taxon>
        <taxon>Fabaceae</taxon>
        <taxon>Papilionoideae</taxon>
        <taxon>50 kb inversion clade</taxon>
        <taxon>dalbergioids sensu lato</taxon>
        <taxon>Dalbergieae</taxon>
        <taxon>Pterocarpus clade</taxon>
        <taxon>Stylosanthes</taxon>
    </lineage>
</organism>
<evidence type="ECO:0000313" key="2">
    <source>
        <dbReference type="Proteomes" id="UP001341840"/>
    </source>
</evidence>
<dbReference type="Proteomes" id="UP001341840">
    <property type="component" value="Unassembled WGS sequence"/>
</dbReference>
<comment type="caution">
    <text evidence="1">The sequence shown here is derived from an EMBL/GenBank/DDBJ whole genome shotgun (WGS) entry which is preliminary data.</text>
</comment>
<sequence>MHVVHCFSRFHLCALRLPLHDGAASDWSWFTAVECMIWNRAVAPLAPPAAGKFGGFGGGRFIASSSVIPRVASSLWLGAFQSTFPISASVV</sequence>
<reference evidence="1 2" key="1">
    <citation type="journal article" date="2023" name="Plants (Basel)">
        <title>Bridging the Gap: Combining Genomics and Transcriptomics Approaches to Understand Stylosanthes scabra, an Orphan Legume from the Brazilian Caatinga.</title>
        <authorList>
            <person name="Ferreira-Neto J.R.C."/>
            <person name="da Silva M.D."/>
            <person name="Binneck E."/>
            <person name="de Melo N.F."/>
            <person name="da Silva R.H."/>
            <person name="de Melo A.L.T.M."/>
            <person name="Pandolfi V."/>
            <person name="Bustamante F.O."/>
            <person name="Brasileiro-Vidal A.C."/>
            <person name="Benko-Iseppon A.M."/>
        </authorList>
    </citation>
    <scope>NUCLEOTIDE SEQUENCE [LARGE SCALE GENOMIC DNA]</scope>
    <source>
        <tissue evidence="1">Leaves</tissue>
    </source>
</reference>
<protein>
    <recommendedName>
        <fullName evidence="3">Secreted protein</fullName>
    </recommendedName>
</protein>
<dbReference type="EMBL" id="JASCZI010091170">
    <property type="protein sequence ID" value="MED6149304.1"/>
    <property type="molecule type" value="Genomic_DNA"/>
</dbReference>
<evidence type="ECO:0000313" key="1">
    <source>
        <dbReference type="EMBL" id="MED6149304.1"/>
    </source>
</evidence>
<name>A0ABU6TKH6_9FABA</name>